<name>V6Z4J9_STRAG</name>
<dbReference type="Proteomes" id="UP000018482">
    <property type="component" value="Unassembled WGS sequence"/>
</dbReference>
<dbReference type="EMBL" id="ANQC01000120">
    <property type="protein sequence ID" value="ESV55211.1"/>
    <property type="molecule type" value="Genomic_DNA"/>
</dbReference>
<gene>
    <name evidence="1" type="ORF">SAG0136_08355</name>
</gene>
<organism evidence="1 2">
    <name type="scientific">Streptococcus agalactiae LMG 14747</name>
    <dbReference type="NCBI Taxonomy" id="1154860"/>
    <lineage>
        <taxon>Bacteria</taxon>
        <taxon>Bacillati</taxon>
        <taxon>Bacillota</taxon>
        <taxon>Bacilli</taxon>
        <taxon>Lactobacillales</taxon>
        <taxon>Streptococcaceae</taxon>
        <taxon>Streptococcus</taxon>
    </lineage>
</organism>
<reference evidence="1 2" key="1">
    <citation type="submission" date="2013-05" db="EMBL/GenBank/DDBJ databases">
        <authorList>
            <person name="Richards V.P."/>
            <person name="Durkin S.A.S."/>
            <person name="Kim M."/>
            <person name="Pavinski Bitar P.D."/>
            <person name="Stanhope M.J."/>
            <person name="Town C.D."/>
            <person name="Venter J.C."/>
        </authorList>
    </citation>
    <scope>NUCLEOTIDE SEQUENCE [LARGE SCALE GENOMIC DNA]</scope>
    <source>
        <strain evidence="1 2">LMG 14747</strain>
    </source>
</reference>
<evidence type="ECO:0000313" key="2">
    <source>
        <dbReference type="Proteomes" id="UP000018482"/>
    </source>
</evidence>
<protein>
    <submittedName>
        <fullName evidence="1">Uncharacterized protein</fullName>
    </submittedName>
</protein>
<evidence type="ECO:0000313" key="1">
    <source>
        <dbReference type="EMBL" id="ESV55211.1"/>
    </source>
</evidence>
<accession>V6Z4J9</accession>
<dbReference type="AlphaFoldDB" id="V6Z4J9"/>
<sequence length="31" mass="3740">MLEKCYQTLDEVEQTNTDDNFYDNNKQIKAK</sequence>
<proteinExistence type="predicted"/>
<comment type="caution">
    <text evidence="1">The sequence shown here is derived from an EMBL/GenBank/DDBJ whole genome shotgun (WGS) entry which is preliminary data.</text>
</comment>